<name>A0A4R5PN06_9HYPH</name>
<dbReference type="Pfam" id="PF09084">
    <property type="entry name" value="NMT1"/>
    <property type="match status" value="1"/>
</dbReference>
<keyword evidence="7" id="KW-1185">Reference proteome</keyword>
<evidence type="ECO:0000313" key="6">
    <source>
        <dbReference type="EMBL" id="TDH38420.1"/>
    </source>
</evidence>
<dbReference type="AlphaFoldDB" id="A0A4R5PN06"/>
<feature type="chain" id="PRO_5020699278" evidence="4">
    <location>
        <begin position="20"/>
        <end position="317"/>
    </location>
</feature>
<dbReference type="Proteomes" id="UP000295131">
    <property type="component" value="Unassembled WGS sequence"/>
</dbReference>
<dbReference type="RefSeq" id="WP_133283255.1">
    <property type="nucleotide sequence ID" value="NZ_SMSI01000001.1"/>
</dbReference>
<dbReference type="Gene3D" id="3.40.190.10">
    <property type="entry name" value="Periplasmic binding protein-like II"/>
    <property type="match status" value="2"/>
</dbReference>
<comment type="subcellular location">
    <subcellularLocation>
        <location evidence="1">Periplasm</location>
    </subcellularLocation>
</comment>
<evidence type="ECO:0000256" key="3">
    <source>
        <dbReference type="ARBA" id="ARBA00022729"/>
    </source>
</evidence>
<sequence length="317" mass="34263">MNLKNLAAAALFAAGSALASLGVPHAAFAETTKLKVGYLPVGVYSYFWRAQDAGYFADENLEVELVPMAGGGQIIPALQSGALQFGISDALGVLNARKGGLPVTYVSFNFSQSSDNPVHAVLTTNPDIKSPKDLEGKAVATNLSYNTDWTMMREWLRKNDVDIDKVTFREIPFPDMLPALRNDTVAAVGAVEPFVTFGKEQGANVLGHYFTDVKSPVVLSGIVAMLPYVEENPDIVKGFVKAVNRAIEDFKADPAVARETIGAHTKIPATAIEAMNLGDWETEVPPSEMQFWVDAAEKEGILNETDDLNSLVWSPKE</sequence>
<evidence type="ECO:0000256" key="2">
    <source>
        <dbReference type="ARBA" id="ARBA00010742"/>
    </source>
</evidence>
<organism evidence="6 7">
    <name type="scientific">Pseudohoeflea suaedae</name>
    <dbReference type="NCBI Taxonomy" id="877384"/>
    <lineage>
        <taxon>Bacteria</taxon>
        <taxon>Pseudomonadati</taxon>
        <taxon>Pseudomonadota</taxon>
        <taxon>Alphaproteobacteria</taxon>
        <taxon>Hyphomicrobiales</taxon>
        <taxon>Rhizobiaceae</taxon>
        <taxon>Pseudohoeflea</taxon>
    </lineage>
</organism>
<comment type="caution">
    <text evidence="6">The sequence shown here is derived from an EMBL/GenBank/DDBJ whole genome shotgun (WGS) entry which is preliminary data.</text>
</comment>
<dbReference type="SUPFAM" id="SSF53850">
    <property type="entry name" value="Periplasmic binding protein-like II"/>
    <property type="match status" value="1"/>
</dbReference>
<dbReference type="PANTHER" id="PTHR30024">
    <property type="entry name" value="ALIPHATIC SULFONATES-BINDING PROTEIN-RELATED"/>
    <property type="match status" value="1"/>
</dbReference>
<evidence type="ECO:0000256" key="1">
    <source>
        <dbReference type="ARBA" id="ARBA00004418"/>
    </source>
</evidence>
<feature type="domain" description="SsuA/THI5-like" evidence="5">
    <location>
        <begin position="49"/>
        <end position="255"/>
    </location>
</feature>
<evidence type="ECO:0000313" key="7">
    <source>
        <dbReference type="Proteomes" id="UP000295131"/>
    </source>
</evidence>
<feature type="signal peptide" evidence="4">
    <location>
        <begin position="1"/>
        <end position="19"/>
    </location>
</feature>
<reference evidence="6 7" key="1">
    <citation type="journal article" date="2013" name="Int. J. Syst. Evol. Microbiol.">
        <title>Hoeflea suaedae sp. nov., an endophytic bacterium isolated from the root of the halophyte Suaeda maritima.</title>
        <authorList>
            <person name="Chung E.J."/>
            <person name="Park J.A."/>
            <person name="Pramanik P."/>
            <person name="Bibi F."/>
            <person name="Jeon C.O."/>
            <person name="Chung Y.R."/>
        </authorList>
    </citation>
    <scope>NUCLEOTIDE SEQUENCE [LARGE SCALE GENOMIC DNA]</scope>
    <source>
        <strain evidence="6 7">YC6898</strain>
    </source>
</reference>
<gene>
    <name evidence="6" type="ORF">E2A64_04720</name>
</gene>
<dbReference type="PANTHER" id="PTHR30024:SF47">
    <property type="entry name" value="TAURINE-BINDING PERIPLASMIC PROTEIN"/>
    <property type="match status" value="1"/>
</dbReference>
<evidence type="ECO:0000259" key="5">
    <source>
        <dbReference type="Pfam" id="PF09084"/>
    </source>
</evidence>
<dbReference type="EMBL" id="SMSI01000001">
    <property type="protein sequence ID" value="TDH38420.1"/>
    <property type="molecule type" value="Genomic_DNA"/>
</dbReference>
<dbReference type="OrthoDB" id="5621714at2"/>
<keyword evidence="3 4" id="KW-0732">Signal</keyword>
<comment type="similarity">
    <text evidence="2">Belongs to the bacterial solute-binding protein SsuA/TauA family.</text>
</comment>
<dbReference type="InterPro" id="IPR015168">
    <property type="entry name" value="SsuA/THI5"/>
</dbReference>
<accession>A0A4R5PN06</accession>
<evidence type="ECO:0000256" key="4">
    <source>
        <dbReference type="SAM" id="SignalP"/>
    </source>
</evidence>
<protein>
    <submittedName>
        <fullName evidence="6">Transporter substrate-binding domain-containing protein</fullName>
    </submittedName>
</protein>
<dbReference type="GO" id="GO:0042597">
    <property type="term" value="C:periplasmic space"/>
    <property type="evidence" value="ECO:0007669"/>
    <property type="project" value="UniProtKB-SubCell"/>
</dbReference>
<proteinExistence type="inferred from homology"/>